<dbReference type="AlphaFoldDB" id="A0A6I4VS28"/>
<sequence>MYACEEHIDFVMEDFIDQYNAAPTLELIKATEDKPCVWCKQHAVYSLTLEEEMEETPVAD</sequence>
<dbReference type="RefSeq" id="WP_160800378.1">
    <property type="nucleotide sequence ID" value="NZ_WUUL01000002.1"/>
</dbReference>
<accession>A0A6I4VS28</accession>
<dbReference type="NCBIfam" id="TIGR04129">
    <property type="entry name" value="CxxH_BA5709"/>
    <property type="match status" value="1"/>
</dbReference>
<protein>
    <submittedName>
        <fullName evidence="1">CxxH/CxxC protein</fullName>
    </submittedName>
</protein>
<evidence type="ECO:0000313" key="2">
    <source>
        <dbReference type="Proteomes" id="UP000430692"/>
    </source>
</evidence>
<dbReference type="EMBL" id="WUUL01000002">
    <property type="protein sequence ID" value="MXQ53045.1"/>
    <property type="molecule type" value="Genomic_DNA"/>
</dbReference>
<dbReference type="Proteomes" id="UP000430692">
    <property type="component" value="Unassembled WGS sequence"/>
</dbReference>
<reference evidence="1 2" key="1">
    <citation type="submission" date="2019-12" db="EMBL/GenBank/DDBJ databases">
        <title>Whole-genome analyses of novel actinobacteria.</title>
        <authorList>
            <person name="Sahin N."/>
            <person name="Saygin H."/>
        </authorList>
    </citation>
    <scope>NUCLEOTIDE SEQUENCE [LARGE SCALE GENOMIC DNA]</scope>
    <source>
        <strain evidence="1 2">KC615</strain>
    </source>
</reference>
<name>A0A6I4VS28_9BACL</name>
<proteinExistence type="predicted"/>
<organism evidence="1 2">
    <name type="scientific">Shimazuella alba</name>
    <dbReference type="NCBI Taxonomy" id="2690964"/>
    <lineage>
        <taxon>Bacteria</taxon>
        <taxon>Bacillati</taxon>
        <taxon>Bacillota</taxon>
        <taxon>Bacilli</taxon>
        <taxon>Bacillales</taxon>
        <taxon>Thermoactinomycetaceae</taxon>
        <taxon>Shimazuella</taxon>
    </lineage>
</organism>
<keyword evidence="2" id="KW-1185">Reference proteome</keyword>
<evidence type="ECO:0000313" key="1">
    <source>
        <dbReference type="EMBL" id="MXQ53045.1"/>
    </source>
</evidence>
<dbReference type="InterPro" id="IPR025626">
    <property type="entry name" value="YyzF"/>
</dbReference>
<gene>
    <name evidence="1" type="ORF">GSM42_04720</name>
</gene>
<dbReference type="Pfam" id="PF14116">
    <property type="entry name" value="YyzF"/>
    <property type="match status" value="1"/>
</dbReference>
<comment type="caution">
    <text evidence="1">The sequence shown here is derived from an EMBL/GenBank/DDBJ whole genome shotgun (WGS) entry which is preliminary data.</text>
</comment>